<feature type="compositionally biased region" description="Polar residues" evidence="1">
    <location>
        <begin position="137"/>
        <end position="153"/>
    </location>
</feature>
<comment type="caution">
    <text evidence="2">The sequence shown here is derived from an EMBL/GenBank/DDBJ whole genome shotgun (WGS) entry which is preliminary data.</text>
</comment>
<evidence type="ECO:0000256" key="1">
    <source>
        <dbReference type="SAM" id="MobiDB-lite"/>
    </source>
</evidence>
<evidence type="ECO:0000313" key="2">
    <source>
        <dbReference type="EMBL" id="GJT29347.1"/>
    </source>
</evidence>
<organism evidence="2 3">
    <name type="scientific">Tanacetum coccineum</name>
    <dbReference type="NCBI Taxonomy" id="301880"/>
    <lineage>
        <taxon>Eukaryota</taxon>
        <taxon>Viridiplantae</taxon>
        <taxon>Streptophyta</taxon>
        <taxon>Embryophyta</taxon>
        <taxon>Tracheophyta</taxon>
        <taxon>Spermatophyta</taxon>
        <taxon>Magnoliopsida</taxon>
        <taxon>eudicotyledons</taxon>
        <taxon>Gunneridae</taxon>
        <taxon>Pentapetalae</taxon>
        <taxon>asterids</taxon>
        <taxon>campanulids</taxon>
        <taxon>Asterales</taxon>
        <taxon>Asteraceae</taxon>
        <taxon>Asteroideae</taxon>
        <taxon>Anthemideae</taxon>
        <taxon>Anthemidinae</taxon>
        <taxon>Tanacetum</taxon>
    </lineage>
</organism>
<keyword evidence="3" id="KW-1185">Reference proteome</keyword>
<name>A0ABQ5CSH7_9ASTR</name>
<proteinExistence type="predicted"/>
<feature type="region of interest" description="Disordered" evidence="1">
    <location>
        <begin position="137"/>
        <end position="179"/>
    </location>
</feature>
<accession>A0ABQ5CSH7</accession>
<feature type="compositionally biased region" description="Basic and acidic residues" evidence="1">
    <location>
        <begin position="154"/>
        <end position="167"/>
    </location>
</feature>
<sequence length="233" mass="26389">MFVIHWRPTGRTFTLSDQCPLTRFTKLTGMSAIACANQSEPNQHWGSNFPNSPSSVSFLKMRSTNHPLFIGIVRFGNDHFCAIMGYEDYVIGDSVNLQGPFVSIAIDLNAPSGSHTSSPLDHHSSSVHHGLADYNSKASSSGEITIPESSQSTQHHEHVRKWTDSHPLDNIIRNPSRPVSTRKQLATDALWCFYNSVLSKVELKNFQFAATEDCWFQTMQMKIHEFDFRRRME</sequence>
<reference evidence="2" key="2">
    <citation type="submission" date="2022-01" db="EMBL/GenBank/DDBJ databases">
        <authorList>
            <person name="Yamashiro T."/>
            <person name="Shiraishi A."/>
            <person name="Satake H."/>
            <person name="Nakayama K."/>
        </authorList>
    </citation>
    <scope>NUCLEOTIDE SEQUENCE</scope>
</reference>
<dbReference type="EMBL" id="BQNB010014535">
    <property type="protein sequence ID" value="GJT29347.1"/>
    <property type="molecule type" value="Genomic_DNA"/>
</dbReference>
<protein>
    <submittedName>
        <fullName evidence="2">Uncharacterized protein</fullName>
    </submittedName>
</protein>
<evidence type="ECO:0000313" key="3">
    <source>
        <dbReference type="Proteomes" id="UP001151760"/>
    </source>
</evidence>
<dbReference type="Proteomes" id="UP001151760">
    <property type="component" value="Unassembled WGS sequence"/>
</dbReference>
<gene>
    <name evidence="2" type="ORF">Tco_0909622</name>
</gene>
<reference evidence="2" key="1">
    <citation type="journal article" date="2022" name="Int. J. Mol. Sci.">
        <title>Draft Genome of Tanacetum Coccineum: Genomic Comparison of Closely Related Tanacetum-Family Plants.</title>
        <authorList>
            <person name="Yamashiro T."/>
            <person name="Shiraishi A."/>
            <person name="Nakayama K."/>
            <person name="Satake H."/>
        </authorList>
    </citation>
    <scope>NUCLEOTIDE SEQUENCE</scope>
</reference>